<dbReference type="GO" id="GO:0046872">
    <property type="term" value="F:metal ion binding"/>
    <property type="evidence" value="ECO:0007669"/>
    <property type="project" value="UniProtKB-KW"/>
</dbReference>
<dbReference type="RefSeq" id="WP_012690562.1">
    <property type="nucleotide sequence ID" value="NC_012522.1"/>
</dbReference>
<gene>
    <name evidence="5" type="ordered locus">ROP_33640</name>
</gene>
<reference evidence="5 6" key="1">
    <citation type="submission" date="2009-03" db="EMBL/GenBank/DDBJ databases">
        <title>Comparison of the complete genome sequences of Rhodococcus erythropolis PR4 and Rhodococcus opacus B4.</title>
        <authorList>
            <person name="Takarada H."/>
            <person name="Sekine M."/>
            <person name="Hosoyama A."/>
            <person name="Yamada R."/>
            <person name="Fujisawa T."/>
            <person name="Omata S."/>
            <person name="Shimizu A."/>
            <person name="Tsukatani N."/>
            <person name="Tanikawa S."/>
            <person name="Fujita N."/>
            <person name="Harayama S."/>
        </authorList>
    </citation>
    <scope>NUCLEOTIDE SEQUENCE [LARGE SCALE GENOMIC DNA]</scope>
    <source>
        <strain evidence="5 6">B4</strain>
    </source>
</reference>
<evidence type="ECO:0000256" key="2">
    <source>
        <dbReference type="ARBA" id="ARBA00022857"/>
    </source>
</evidence>
<dbReference type="HOGENOM" id="CLU_452601_0_0_11"/>
<dbReference type="PANTHER" id="PTHR48106:SF18">
    <property type="entry name" value="QUINONE OXIDOREDUCTASE PIG3"/>
    <property type="match status" value="1"/>
</dbReference>
<keyword evidence="2" id="KW-0521">NADP</keyword>
<dbReference type="InterPro" id="IPR013149">
    <property type="entry name" value="ADH-like_C"/>
</dbReference>
<dbReference type="SUPFAM" id="SSF51621">
    <property type="entry name" value="Phosphoenolpyruvate/pyruvate domain"/>
    <property type="match status" value="1"/>
</dbReference>
<dbReference type="KEGG" id="rop:ROP_33640"/>
<keyword evidence="1" id="KW-0479">Metal-binding</keyword>
<dbReference type="PATRIC" id="fig|632772.20.peg.3526"/>
<evidence type="ECO:0000256" key="1">
    <source>
        <dbReference type="ARBA" id="ARBA00022723"/>
    </source>
</evidence>
<sequence>MTAVLLTGHGGLDKLEYRTDVVVPQADQGELLIAVAAAGINNTDINTRIGWYSKTITSETSSGGASGFESVDDDDASWSGTTLKFSRIQGADVCGRIVAVGDGVSPDRIGERVLVRTMLRSYVDYRPYECWTFGSECDGGFAQYAVAPARETYAVDCDWSDAELAALPCAYSTAENMLHRAAVGAERVLITGASGGVGLAAVQLAKRRGATVIAVCSADKAAEVKAQGADRIVERGADLIGALGAGSVDVVIDLVVGPQWPQLLDVLRTGGRYAVAGAIGGPISEIDLRTVYLRDLTLFGCTFQDDVVFENLIGYIERDEIRPVVSATYPLSDIVRAQEDFLAKKHTETRARSTGRRAVTAPPPSLGAWLTLDSVFAAELMVRTGFDWAVIDLQHGAIGTDSVVPLLAAVQGSGAEAWVRTQATNYAQANWALDMGADAVVVPQIGSAAQAREAVACCRYAPAGHRSWGPVRAALRPAAAPPQRVYLMIEDANGLAEADAICATPGLDGILIGTADLTLSLAGPASDVLGETTFDAVRAIVQACTRRGLDVAAYGGSPKMTAACTENGIRTVALAADYELLHDGARASLAQARGSYAAQGAGL</sequence>
<accession>C1B7F8</accession>
<dbReference type="InterPro" id="IPR040442">
    <property type="entry name" value="Pyrv_kinase-like_dom_sf"/>
</dbReference>
<dbReference type="SUPFAM" id="SSF51735">
    <property type="entry name" value="NAD(P)-binding Rossmann-fold domains"/>
    <property type="match status" value="1"/>
</dbReference>
<dbReference type="SMART" id="SM00829">
    <property type="entry name" value="PKS_ER"/>
    <property type="match status" value="1"/>
</dbReference>
<dbReference type="Proteomes" id="UP000002212">
    <property type="component" value="Chromosome"/>
</dbReference>
<dbReference type="InterPro" id="IPR020843">
    <property type="entry name" value="ER"/>
</dbReference>
<dbReference type="EMBL" id="AP011115">
    <property type="protein sequence ID" value="BAH51611.1"/>
    <property type="molecule type" value="Genomic_DNA"/>
</dbReference>
<dbReference type="SUPFAM" id="SSF50129">
    <property type="entry name" value="GroES-like"/>
    <property type="match status" value="1"/>
</dbReference>
<dbReference type="Pfam" id="PF03328">
    <property type="entry name" value="HpcH_HpaI"/>
    <property type="match status" value="1"/>
</dbReference>
<evidence type="ECO:0000256" key="3">
    <source>
        <dbReference type="ARBA" id="ARBA00023002"/>
    </source>
</evidence>
<dbReference type="InterPro" id="IPR011032">
    <property type="entry name" value="GroES-like_sf"/>
</dbReference>
<evidence type="ECO:0000313" key="5">
    <source>
        <dbReference type="EMBL" id="BAH51611.1"/>
    </source>
</evidence>
<dbReference type="AlphaFoldDB" id="C1B7F8"/>
<protein>
    <submittedName>
        <fullName evidence="5">Putative oxidoreductase/aldolase</fullName>
    </submittedName>
</protein>
<dbReference type="STRING" id="632772.ROP_33640"/>
<dbReference type="InterPro" id="IPR036291">
    <property type="entry name" value="NAD(P)-bd_dom_sf"/>
</dbReference>
<dbReference type="Gene3D" id="3.20.20.60">
    <property type="entry name" value="Phosphoenolpyruvate-binding domains"/>
    <property type="match status" value="1"/>
</dbReference>
<dbReference type="Pfam" id="PF00107">
    <property type="entry name" value="ADH_zinc_N"/>
    <property type="match status" value="1"/>
</dbReference>
<dbReference type="CDD" id="cd08274">
    <property type="entry name" value="MDR9"/>
    <property type="match status" value="1"/>
</dbReference>
<name>C1B7F8_RHOOB</name>
<evidence type="ECO:0000259" key="4">
    <source>
        <dbReference type="SMART" id="SM00829"/>
    </source>
</evidence>
<organism evidence="5 6">
    <name type="scientific">Rhodococcus opacus (strain B4)</name>
    <dbReference type="NCBI Taxonomy" id="632772"/>
    <lineage>
        <taxon>Bacteria</taxon>
        <taxon>Bacillati</taxon>
        <taxon>Actinomycetota</taxon>
        <taxon>Actinomycetes</taxon>
        <taxon>Mycobacteriales</taxon>
        <taxon>Nocardiaceae</taxon>
        <taxon>Rhodococcus</taxon>
    </lineage>
</organism>
<proteinExistence type="predicted"/>
<dbReference type="PANTHER" id="PTHR48106">
    <property type="entry name" value="QUINONE OXIDOREDUCTASE PIG3-RELATED"/>
    <property type="match status" value="1"/>
</dbReference>
<dbReference type="InterPro" id="IPR013154">
    <property type="entry name" value="ADH-like_N"/>
</dbReference>
<dbReference type="Gene3D" id="3.40.50.720">
    <property type="entry name" value="NAD(P)-binding Rossmann-like Domain"/>
    <property type="match status" value="1"/>
</dbReference>
<keyword evidence="3" id="KW-0560">Oxidoreductase</keyword>
<feature type="domain" description="Enoyl reductase (ER)" evidence="4">
    <location>
        <begin position="10"/>
        <end position="347"/>
    </location>
</feature>
<dbReference type="Pfam" id="PF08240">
    <property type="entry name" value="ADH_N"/>
    <property type="match status" value="1"/>
</dbReference>
<evidence type="ECO:0000313" key="6">
    <source>
        <dbReference type="Proteomes" id="UP000002212"/>
    </source>
</evidence>
<dbReference type="InterPro" id="IPR005000">
    <property type="entry name" value="Aldolase/citrate-lyase_domain"/>
</dbReference>
<dbReference type="InterPro" id="IPR015813">
    <property type="entry name" value="Pyrv/PenolPyrv_kinase-like_dom"/>
</dbReference>
<dbReference type="GO" id="GO:0070402">
    <property type="term" value="F:NADPH binding"/>
    <property type="evidence" value="ECO:0007669"/>
    <property type="project" value="TreeGrafter"/>
</dbReference>
<dbReference type="Gene3D" id="3.90.180.10">
    <property type="entry name" value="Medium-chain alcohol dehydrogenases, catalytic domain"/>
    <property type="match status" value="1"/>
</dbReference>
<dbReference type="GO" id="GO:0016651">
    <property type="term" value="F:oxidoreductase activity, acting on NAD(P)H"/>
    <property type="evidence" value="ECO:0007669"/>
    <property type="project" value="TreeGrafter"/>
</dbReference>